<dbReference type="AlphaFoldDB" id="A0A0S4L8Z5"/>
<accession>A0A0S4L8Z5</accession>
<dbReference type="RefSeq" id="WP_090895643.1">
    <property type="nucleotide sequence ID" value="NZ_CZPZ01000008.1"/>
</dbReference>
<evidence type="ECO:0000313" key="1">
    <source>
        <dbReference type="EMBL" id="CUS34284.1"/>
    </source>
</evidence>
<reference evidence="2" key="1">
    <citation type="submission" date="2015-10" db="EMBL/GenBank/DDBJ databases">
        <authorList>
            <person name="Luecker S."/>
            <person name="Luecker S."/>
        </authorList>
    </citation>
    <scope>NUCLEOTIDE SEQUENCE [LARGE SCALE GENOMIC DNA]</scope>
</reference>
<dbReference type="OrthoDB" id="9784861at2"/>
<keyword evidence="2" id="KW-1185">Reference proteome</keyword>
<dbReference type="EMBL" id="CZPZ01000008">
    <property type="protein sequence ID" value="CUS34284.1"/>
    <property type="molecule type" value="Genomic_DNA"/>
</dbReference>
<protein>
    <submittedName>
        <fullName evidence="1">Uncharacterized protein</fullName>
    </submittedName>
</protein>
<name>A0A0S4L8Z5_9BACT</name>
<evidence type="ECO:0000313" key="2">
    <source>
        <dbReference type="Proteomes" id="UP000198736"/>
    </source>
</evidence>
<dbReference type="Proteomes" id="UP000198736">
    <property type="component" value="Unassembled WGS sequence"/>
</dbReference>
<organism evidence="1 2">
    <name type="scientific">Candidatus Nitrospira nitrificans</name>
    <dbReference type="NCBI Taxonomy" id="1742973"/>
    <lineage>
        <taxon>Bacteria</taxon>
        <taxon>Pseudomonadati</taxon>
        <taxon>Nitrospirota</taxon>
        <taxon>Nitrospiria</taxon>
        <taxon>Nitrospirales</taxon>
        <taxon>Nitrospiraceae</taxon>
        <taxon>Nitrospira</taxon>
    </lineage>
</organism>
<proteinExistence type="predicted"/>
<gene>
    <name evidence="1" type="ORF">COMA2_160072</name>
</gene>
<sequence length="166" mass="17603">MNCDMLTKGLMVGVLGAVVLASGCTTGPSSPLIELKNSGFMSLWNTYADCKSTSDLAQATSDLTQLRSASQIENANEGFILPLPTHLERLVANPASRVAVDVEAMAAACALHTGELALNQGQTDIAHDLLVSVIKFHKEESSYYVLKAKTLLAKLGHGVNVSFNAR</sequence>